<keyword evidence="1" id="KW-0812">Transmembrane</keyword>
<feature type="transmembrane region" description="Helical" evidence="1">
    <location>
        <begin position="12"/>
        <end position="32"/>
    </location>
</feature>
<dbReference type="EMBL" id="JAVDZE010000002">
    <property type="protein sequence ID" value="MDV3104137.1"/>
    <property type="molecule type" value="Genomic_DNA"/>
</dbReference>
<evidence type="ECO:0000313" key="2">
    <source>
        <dbReference type="EMBL" id="MDV3104137.1"/>
    </source>
</evidence>
<keyword evidence="1" id="KW-0472">Membrane</keyword>
<sequence length="157" mass="17181">MVAMKSAKKILLYTPVTIGLVFLFVALIMSLIGLHSSVVEYTCSDSLGPGKYTLGNLSFENSYLYYNRTLILSSNNASVVVIENDVPTQEINVTSTVTVNLQGRPSIEVVYGELNYTYKAKAINYPYSNLAIPGFIFMIAGTSLIIAGYASLNSRRD</sequence>
<gene>
    <name evidence="2" type="ORF">RBI02_06240</name>
</gene>
<keyword evidence="1" id="KW-1133">Transmembrane helix</keyword>
<dbReference type="AlphaFoldDB" id="A0AAE4T2J9"/>
<evidence type="ECO:0000313" key="3">
    <source>
        <dbReference type="Proteomes" id="UP001245683"/>
    </source>
</evidence>
<accession>A0AAE4T2J9</accession>
<reference evidence="2 3" key="1">
    <citation type="submission" date="2023-08" db="EMBL/GenBank/DDBJ databases">
        <title>Draft genome sequence of Thermococcus waiotapuensis WT1T, a thermophilic sulphur-dependent archaeon from order Thermococcales.</title>
        <authorList>
            <person name="Manners S.H."/>
            <person name="Carere C.R."/>
            <person name="Dhami M.K."/>
            <person name="Dobson R.C.J."/>
            <person name="Stott M.B."/>
        </authorList>
    </citation>
    <scope>NUCLEOTIDE SEQUENCE [LARGE SCALE GENOMIC DNA]</scope>
    <source>
        <strain evidence="2 3">WT1</strain>
    </source>
</reference>
<dbReference type="RefSeq" id="WP_315341913.1">
    <property type="nucleotide sequence ID" value="NZ_JAVDZE010000002.1"/>
</dbReference>
<comment type="caution">
    <text evidence="2">The sequence shown here is derived from an EMBL/GenBank/DDBJ whole genome shotgun (WGS) entry which is preliminary data.</text>
</comment>
<feature type="transmembrane region" description="Helical" evidence="1">
    <location>
        <begin position="130"/>
        <end position="152"/>
    </location>
</feature>
<evidence type="ECO:0000256" key="1">
    <source>
        <dbReference type="SAM" id="Phobius"/>
    </source>
</evidence>
<protein>
    <submittedName>
        <fullName evidence="2">Uncharacterized protein</fullName>
    </submittedName>
</protein>
<proteinExistence type="predicted"/>
<organism evidence="2 3">
    <name type="scientific">Thermococcus waiotapuensis</name>
    <dbReference type="NCBI Taxonomy" id="90909"/>
    <lineage>
        <taxon>Archaea</taxon>
        <taxon>Methanobacteriati</taxon>
        <taxon>Methanobacteriota</taxon>
        <taxon>Thermococci</taxon>
        <taxon>Thermococcales</taxon>
        <taxon>Thermococcaceae</taxon>
        <taxon>Thermococcus</taxon>
    </lineage>
</organism>
<dbReference type="Proteomes" id="UP001245683">
    <property type="component" value="Unassembled WGS sequence"/>
</dbReference>
<name>A0AAE4T2J9_9EURY</name>
<keyword evidence="3" id="KW-1185">Reference proteome</keyword>